<feature type="compositionally biased region" description="Low complexity" evidence="1">
    <location>
        <begin position="24"/>
        <end position="64"/>
    </location>
</feature>
<evidence type="ECO:0000313" key="2">
    <source>
        <dbReference type="EMBL" id="KAF2842437.1"/>
    </source>
</evidence>
<feature type="compositionally biased region" description="Polar residues" evidence="1">
    <location>
        <begin position="1"/>
        <end position="12"/>
    </location>
</feature>
<accession>A0A9P4SII2</accession>
<dbReference type="OrthoDB" id="4588567at2759"/>
<name>A0A9P4SII2_9PEZI</name>
<dbReference type="AlphaFoldDB" id="A0A9P4SII2"/>
<keyword evidence="3" id="KW-1185">Reference proteome</keyword>
<gene>
    <name evidence="2" type="ORF">M501DRAFT_1013780</name>
</gene>
<comment type="caution">
    <text evidence="2">The sequence shown here is derived from an EMBL/GenBank/DDBJ whole genome shotgun (WGS) entry which is preliminary data.</text>
</comment>
<feature type="region of interest" description="Disordered" evidence="1">
    <location>
        <begin position="1"/>
        <end position="64"/>
    </location>
</feature>
<reference evidence="2" key="1">
    <citation type="journal article" date="2020" name="Stud. Mycol.">
        <title>101 Dothideomycetes genomes: a test case for predicting lifestyles and emergence of pathogens.</title>
        <authorList>
            <person name="Haridas S."/>
            <person name="Albert R."/>
            <person name="Binder M."/>
            <person name="Bloem J."/>
            <person name="Labutti K."/>
            <person name="Salamov A."/>
            <person name="Andreopoulos B."/>
            <person name="Baker S."/>
            <person name="Barry K."/>
            <person name="Bills G."/>
            <person name="Bluhm B."/>
            <person name="Cannon C."/>
            <person name="Castanera R."/>
            <person name="Culley D."/>
            <person name="Daum C."/>
            <person name="Ezra D."/>
            <person name="Gonzalez J."/>
            <person name="Henrissat B."/>
            <person name="Kuo A."/>
            <person name="Liang C."/>
            <person name="Lipzen A."/>
            <person name="Lutzoni F."/>
            <person name="Magnuson J."/>
            <person name="Mondo S."/>
            <person name="Nolan M."/>
            <person name="Ohm R."/>
            <person name="Pangilinan J."/>
            <person name="Park H.-J."/>
            <person name="Ramirez L."/>
            <person name="Alfaro M."/>
            <person name="Sun H."/>
            <person name="Tritt A."/>
            <person name="Yoshinaga Y."/>
            <person name="Zwiers L.-H."/>
            <person name="Turgeon B."/>
            <person name="Goodwin S."/>
            <person name="Spatafora J."/>
            <person name="Crous P."/>
            <person name="Grigoriev I."/>
        </authorList>
    </citation>
    <scope>NUCLEOTIDE SEQUENCE</scope>
    <source>
        <strain evidence="2">CBS 101060</strain>
    </source>
</reference>
<dbReference type="Proteomes" id="UP000799429">
    <property type="component" value="Unassembled WGS sequence"/>
</dbReference>
<evidence type="ECO:0000313" key="3">
    <source>
        <dbReference type="Proteomes" id="UP000799429"/>
    </source>
</evidence>
<proteinExistence type="predicted"/>
<sequence>MRNSRFSSSFRGTPSLRRLKTAFSPVRQSSRSRSTSSSSSTISSTSPLTVTPSSALSTSSTTSNASSLAAALALRRKPSMLDLEMQEERRSFAQELNMFEPRPDVHFDGAVGGIFEVLDGRI</sequence>
<evidence type="ECO:0000256" key="1">
    <source>
        <dbReference type="SAM" id="MobiDB-lite"/>
    </source>
</evidence>
<protein>
    <submittedName>
        <fullName evidence="2">Uncharacterized protein</fullName>
    </submittedName>
</protein>
<dbReference type="EMBL" id="MU006090">
    <property type="protein sequence ID" value="KAF2842437.1"/>
    <property type="molecule type" value="Genomic_DNA"/>
</dbReference>
<organism evidence="2 3">
    <name type="scientific">Patellaria atrata CBS 101060</name>
    <dbReference type="NCBI Taxonomy" id="1346257"/>
    <lineage>
        <taxon>Eukaryota</taxon>
        <taxon>Fungi</taxon>
        <taxon>Dikarya</taxon>
        <taxon>Ascomycota</taxon>
        <taxon>Pezizomycotina</taxon>
        <taxon>Dothideomycetes</taxon>
        <taxon>Dothideomycetes incertae sedis</taxon>
        <taxon>Patellariales</taxon>
        <taxon>Patellariaceae</taxon>
        <taxon>Patellaria</taxon>
    </lineage>
</organism>